<evidence type="ECO:0000256" key="1">
    <source>
        <dbReference type="SAM" id="MobiDB-lite"/>
    </source>
</evidence>
<evidence type="ECO:0000313" key="2">
    <source>
        <dbReference type="EMBL" id="MXP77469.1"/>
    </source>
</evidence>
<accession>A0A7X3SKG4</accession>
<sequence length="101" mass="11145">MALQGAVTAWGLKDTSSRPPKDLGGTLRRTSKTTLRSYDSRASGDQKCPHRQGCVANVAKNNRLDQESCTHLLLATADRNVDTAFFSKSDWIYVNTLDKKS</sequence>
<name>A0A7X3SKG4_9FIRM</name>
<dbReference type="AlphaFoldDB" id="A0A7X3SKG4"/>
<dbReference type="Proteomes" id="UP000460412">
    <property type="component" value="Unassembled WGS sequence"/>
</dbReference>
<keyword evidence="3" id="KW-1185">Reference proteome</keyword>
<dbReference type="RefSeq" id="WP_159752827.1">
    <property type="nucleotide sequence ID" value="NZ_WUQX01000001.1"/>
</dbReference>
<protein>
    <submittedName>
        <fullName evidence="2">Uncharacterized protein</fullName>
    </submittedName>
</protein>
<feature type="region of interest" description="Disordered" evidence="1">
    <location>
        <begin position="1"/>
        <end position="50"/>
    </location>
</feature>
<organism evidence="2 3">
    <name type="scientific">Sporofaciens musculi</name>
    <dbReference type="NCBI Taxonomy" id="2681861"/>
    <lineage>
        <taxon>Bacteria</taxon>
        <taxon>Bacillati</taxon>
        <taxon>Bacillota</taxon>
        <taxon>Clostridia</taxon>
        <taxon>Lachnospirales</taxon>
        <taxon>Lachnospiraceae</taxon>
        <taxon>Sporofaciens</taxon>
    </lineage>
</organism>
<feature type="compositionally biased region" description="Basic and acidic residues" evidence="1">
    <location>
        <begin position="38"/>
        <end position="48"/>
    </location>
</feature>
<comment type="caution">
    <text evidence="2">The sequence shown here is derived from an EMBL/GenBank/DDBJ whole genome shotgun (WGS) entry which is preliminary data.</text>
</comment>
<reference evidence="2 3" key="1">
    <citation type="submission" date="2019-12" db="EMBL/GenBank/DDBJ databases">
        <title>Sporaefaciens musculi gen. nov., sp. nov., a novel bacterium isolated from the caecum of an obese mouse.</title>
        <authorList>
            <person name="Rasmussen T.S."/>
            <person name="Streidl T."/>
            <person name="Hitch T.C.A."/>
            <person name="Wortmann E."/>
            <person name="Deptula P."/>
            <person name="Hansen M."/>
            <person name="Nielsen D.S."/>
            <person name="Clavel T."/>
            <person name="Vogensen F.K."/>
        </authorList>
    </citation>
    <scope>NUCLEOTIDE SEQUENCE [LARGE SCALE GENOMIC DNA]</scope>
    <source>
        <strain evidence="2 3">WCA-9-b2</strain>
    </source>
</reference>
<proteinExistence type="predicted"/>
<gene>
    <name evidence="2" type="ORF">GN277_19450</name>
</gene>
<feature type="compositionally biased region" description="Low complexity" evidence="1">
    <location>
        <begin position="23"/>
        <end position="37"/>
    </location>
</feature>
<dbReference type="EMBL" id="WUQX01000001">
    <property type="protein sequence ID" value="MXP77469.1"/>
    <property type="molecule type" value="Genomic_DNA"/>
</dbReference>
<evidence type="ECO:0000313" key="3">
    <source>
        <dbReference type="Proteomes" id="UP000460412"/>
    </source>
</evidence>